<accession>A0A8S4S4D9</accession>
<evidence type="ECO:0000313" key="2">
    <source>
        <dbReference type="Proteomes" id="UP000838756"/>
    </source>
</evidence>
<dbReference type="OrthoDB" id="6782675at2759"/>
<reference evidence="1" key="1">
    <citation type="submission" date="2022-03" db="EMBL/GenBank/DDBJ databases">
        <authorList>
            <person name="Lindestad O."/>
        </authorList>
    </citation>
    <scope>NUCLEOTIDE SEQUENCE</scope>
</reference>
<protein>
    <submittedName>
        <fullName evidence="1">Jg16101 protein</fullName>
    </submittedName>
</protein>
<keyword evidence="2" id="KW-1185">Reference proteome</keyword>
<dbReference type="EMBL" id="CAKXAJ010025864">
    <property type="protein sequence ID" value="CAH2244822.1"/>
    <property type="molecule type" value="Genomic_DNA"/>
</dbReference>
<dbReference type="Proteomes" id="UP000838756">
    <property type="component" value="Unassembled WGS sequence"/>
</dbReference>
<comment type="caution">
    <text evidence="1">The sequence shown here is derived from an EMBL/GenBank/DDBJ whole genome shotgun (WGS) entry which is preliminary data.</text>
</comment>
<gene>
    <name evidence="1" type="primary">jg16101</name>
    <name evidence="1" type="ORF">PAEG_LOCUS20731</name>
</gene>
<evidence type="ECO:0000313" key="1">
    <source>
        <dbReference type="EMBL" id="CAH2244822.1"/>
    </source>
</evidence>
<dbReference type="AlphaFoldDB" id="A0A8S4S4D9"/>
<sequence length="121" mass="14025">MAYLSFVRGMTDKIGRLLKQWYDIKTAFTPIQKIVHLMRSPKDRLPYQCFGVYKIDCSCGSSYIEQTKRSIATRVIEHIKAVRDNETQKSAISEHILQGGTQHWIELHDPKVLTTVIIFQD</sequence>
<organism evidence="1 2">
    <name type="scientific">Pararge aegeria aegeria</name>
    <dbReference type="NCBI Taxonomy" id="348720"/>
    <lineage>
        <taxon>Eukaryota</taxon>
        <taxon>Metazoa</taxon>
        <taxon>Ecdysozoa</taxon>
        <taxon>Arthropoda</taxon>
        <taxon>Hexapoda</taxon>
        <taxon>Insecta</taxon>
        <taxon>Pterygota</taxon>
        <taxon>Neoptera</taxon>
        <taxon>Endopterygota</taxon>
        <taxon>Lepidoptera</taxon>
        <taxon>Glossata</taxon>
        <taxon>Ditrysia</taxon>
        <taxon>Papilionoidea</taxon>
        <taxon>Nymphalidae</taxon>
        <taxon>Satyrinae</taxon>
        <taxon>Satyrini</taxon>
        <taxon>Parargina</taxon>
        <taxon>Pararge</taxon>
    </lineage>
</organism>
<name>A0A8S4S4D9_9NEOP</name>
<proteinExistence type="predicted"/>